<dbReference type="SUPFAM" id="SSF48108">
    <property type="entry name" value="Carbamoyl phosphate synthetase, large subunit connection domain"/>
    <property type="match status" value="1"/>
</dbReference>
<evidence type="ECO:0000256" key="8">
    <source>
        <dbReference type="ARBA" id="ARBA00022741"/>
    </source>
</evidence>
<dbReference type="Gene3D" id="3.30.470.20">
    <property type="entry name" value="ATP-grasp fold, B domain"/>
    <property type="match status" value="2"/>
</dbReference>
<dbReference type="PROSITE" id="PS51257">
    <property type="entry name" value="PROKAR_LIPOPROTEIN"/>
    <property type="match status" value="1"/>
</dbReference>
<comment type="catalytic activity">
    <reaction evidence="13">
        <text>hydrogencarbonate + NH4(+) + 2 ATP = carbamoyl phosphate + 2 ADP + phosphate + 2 H(+)</text>
        <dbReference type="Rhea" id="RHEA:18029"/>
        <dbReference type="ChEBI" id="CHEBI:15378"/>
        <dbReference type="ChEBI" id="CHEBI:17544"/>
        <dbReference type="ChEBI" id="CHEBI:28938"/>
        <dbReference type="ChEBI" id="CHEBI:30616"/>
        <dbReference type="ChEBI" id="CHEBI:43474"/>
        <dbReference type="ChEBI" id="CHEBI:58228"/>
        <dbReference type="ChEBI" id="CHEBI:456216"/>
        <dbReference type="EC" id="6.3.4.16"/>
    </reaction>
</comment>
<dbReference type="InterPro" id="IPR005479">
    <property type="entry name" value="CPAse_ATP-bd"/>
</dbReference>
<dbReference type="InterPro" id="IPR011761">
    <property type="entry name" value="ATP-grasp"/>
</dbReference>
<dbReference type="AlphaFoldDB" id="A0A1U9RRH5"/>
<dbReference type="PANTHER" id="PTHR11405">
    <property type="entry name" value="CARBAMOYLTRANSFERASE FAMILY MEMBER"/>
    <property type="match status" value="1"/>
</dbReference>
<organism evidence="17 18">
    <name type="scientific">Carsonella ruddii</name>
    <dbReference type="NCBI Taxonomy" id="114186"/>
    <lineage>
        <taxon>Bacteria</taxon>
        <taxon>Pseudomonadati</taxon>
        <taxon>Pseudomonadota</taxon>
        <taxon>Gammaproteobacteria</taxon>
        <taxon>Oceanospirillales</taxon>
        <taxon>Halomonadaceae</taxon>
        <taxon>Zymobacter group</taxon>
        <taxon>Candidatus Carsonella</taxon>
    </lineage>
</organism>
<accession>A0A1U9RRH5</accession>
<dbReference type="GO" id="GO:0004087">
    <property type="term" value="F:carbamoyl-phosphate synthase (ammonia) activity"/>
    <property type="evidence" value="ECO:0007669"/>
    <property type="project" value="UniProtKB-EC"/>
</dbReference>
<dbReference type="GO" id="GO:0005737">
    <property type="term" value="C:cytoplasm"/>
    <property type="evidence" value="ECO:0007669"/>
    <property type="project" value="TreeGrafter"/>
</dbReference>
<dbReference type="GO" id="GO:0006526">
    <property type="term" value="P:L-arginine biosynthetic process"/>
    <property type="evidence" value="ECO:0007669"/>
    <property type="project" value="UniProtKB-KW"/>
</dbReference>
<evidence type="ECO:0000256" key="14">
    <source>
        <dbReference type="ARBA" id="ARBA00048816"/>
    </source>
</evidence>
<evidence type="ECO:0000313" key="17">
    <source>
        <dbReference type="EMBL" id="AQU89500.1"/>
    </source>
</evidence>
<evidence type="ECO:0000256" key="15">
    <source>
        <dbReference type="PROSITE-ProRule" id="PRU00409"/>
    </source>
</evidence>
<dbReference type="PROSITE" id="PS50975">
    <property type="entry name" value="ATP_GRASP"/>
    <property type="match status" value="2"/>
</dbReference>
<comment type="catalytic activity">
    <reaction evidence="14">
        <text>hydrogencarbonate + L-glutamine + 2 ATP + H2O = carbamoyl phosphate + L-glutamate + 2 ADP + phosphate + 2 H(+)</text>
        <dbReference type="Rhea" id="RHEA:18633"/>
        <dbReference type="ChEBI" id="CHEBI:15377"/>
        <dbReference type="ChEBI" id="CHEBI:15378"/>
        <dbReference type="ChEBI" id="CHEBI:17544"/>
        <dbReference type="ChEBI" id="CHEBI:29985"/>
        <dbReference type="ChEBI" id="CHEBI:30616"/>
        <dbReference type="ChEBI" id="CHEBI:43474"/>
        <dbReference type="ChEBI" id="CHEBI:58228"/>
        <dbReference type="ChEBI" id="CHEBI:58359"/>
        <dbReference type="ChEBI" id="CHEBI:456216"/>
        <dbReference type="EC" id="6.3.5.5"/>
    </reaction>
</comment>
<dbReference type="GO" id="GO:0006541">
    <property type="term" value="P:glutamine metabolic process"/>
    <property type="evidence" value="ECO:0007669"/>
    <property type="project" value="TreeGrafter"/>
</dbReference>
<evidence type="ECO:0000259" key="16">
    <source>
        <dbReference type="PROSITE" id="PS50975"/>
    </source>
</evidence>
<dbReference type="RefSeq" id="WP_211118611.1">
    <property type="nucleotide sequence ID" value="NZ_CP019943.1"/>
</dbReference>
<dbReference type="GO" id="GO:0004088">
    <property type="term" value="F:carbamoyl-phosphate synthase (glutamine-hydrolyzing) activity"/>
    <property type="evidence" value="ECO:0007669"/>
    <property type="project" value="UniProtKB-EC"/>
</dbReference>
<dbReference type="InterPro" id="IPR058047">
    <property type="entry name" value="CPSase_preATP-grasp"/>
</dbReference>
<dbReference type="SUPFAM" id="SSF52440">
    <property type="entry name" value="PreATP-grasp domain"/>
    <property type="match status" value="2"/>
</dbReference>
<name>A0A1U9RRH5_CARRU</name>
<feature type="domain" description="ATP-grasp" evidence="16">
    <location>
        <begin position="629"/>
        <end position="817"/>
    </location>
</feature>
<keyword evidence="10" id="KW-0460">Magnesium</keyword>
<keyword evidence="9 15" id="KW-0067">ATP-binding</keyword>
<evidence type="ECO:0000313" key="18">
    <source>
        <dbReference type="Proteomes" id="UP000189666"/>
    </source>
</evidence>
<dbReference type="PROSITE" id="PS00867">
    <property type="entry name" value="CPSASE_2"/>
    <property type="match status" value="2"/>
</dbReference>
<dbReference type="GO" id="GO:0006221">
    <property type="term" value="P:pyrimidine nucleotide biosynthetic process"/>
    <property type="evidence" value="ECO:0007669"/>
    <property type="project" value="UniProtKB-KW"/>
</dbReference>
<keyword evidence="12" id="KW-0464">Manganese</keyword>
<keyword evidence="7" id="KW-0677">Repeat</keyword>
<comment type="pathway">
    <text evidence="1">Amino-acid biosynthesis; L-arginine biosynthesis; carbamoyl phosphate from bicarbonate: step 1/1.</text>
</comment>
<sequence length="968" mass="111725">MNKILVIGAGPIIVGQACEFDYSGTQACKTLKEEKYNVVLLNSNPATIMTDYEIADSIYIEQINKDNLIKVILLEKPNFILPTMGGQTALNCIYEFMNSDFYFPKNNILGINKKTLINAESRNSFYHLIKKIGFKCPDSTIVNNNYNNEFFYKIEFPCIIRPSFTLGGLGSGIAYNKKNFFLIIKNAFSFSNEITIDKSIIGWKEYELELLIDNYCNIIVICCIENLDPVGIHTGDSITITPSQTLSDKEYQNIRDCSFVILKTVGLRGGGANIQFAINPVNGDVIIIEMNPRISRSSALASKATGYPIAKISTKLSIGYSLINLLNDITCGNLPASFEPSIDYIVLKFPKFNFEKFNNINYLNTVMKSIGEIMSLGSSFQESFIKAIYSITETEIIPSFIKGKYFNNYKFKIINKILTPNSKRIFYILDAFRLNFNIKLIFILSKIDPWFLYYIKEIIDYEKKFYYFKNIKKTVFKQIDSCSNEFVSPTSYLYSSNYFINEIRFTINKKILILGSGFNRIGQSIEFDYCCTKAAKLIKKIGFDSIIINCNPETVSTDYDVSSQLIFDPITNTYLNNLINNFKPILIICQLGGQLPLNYLRFNNNKNNNKILGINKINNNICGSKNKFNKLLKKIKINIFKNFFSKNINDLIFFSNIIKKPIILRPSYIIGGSNIYIVLNNFELIKYINNFKKKNIFIFLEKFLINAKEFDLDLLVEKGKIIKSFIIEHIENAGIHSGDSMMIYPTFSVNKFTKKKIIFYISLICYKLKINGLINFQICFKKKIYIIECNPRSSRTIPFISKSSKFPMIYNYISIFLGYNIYYKEKINNFYYLKESILPTNKFKIGLLSPEMKSTGETMSIGLTIQECFKKSQNIKSEKVFINTKKIFKYIKYLKTIKNIKTNSFLKKIFFDLHICSYVSKKKKKTCFLSDKILNICNNYTYSTNLMIKLFLSSFNKNYSIIRKINNI</sequence>
<dbReference type="PRINTS" id="PR00098">
    <property type="entry name" value="CPSASE"/>
</dbReference>
<evidence type="ECO:0000256" key="5">
    <source>
        <dbReference type="ARBA" id="ARBA00022605"/>
    </source>
</evidence>
<dbReference type="EMBL" id="CP019943">
    <property type="protein sequence ID" value="AQU89500.1"/>
    <property type="molecule type" value="Genomic_DNA"/>
</dbReference>
<dbReference type="InterPro" id="IPR013815">
    <property type="entry name" value="ATP_grasp_subdomain_1"/>
</dbReference>
<evidence type="ECO:0000256" key="1">
    <source>
        <dbReference type="ARBA" id="ARBA00005077"/>
    </source>
</evidence>
<dbReference type="EC" id="6.3.5.5" evidence="17"/>
<evidence type="ECO:0000256" key="2">
    <source>
        <dbReference type="ARBA" id="ARBA00009799"/>
    </source>
</evidence>
<evidence type="ECO:0000256" key="9">
    <source>
        <dbReference type="ARBA" id="ARBA00022840"/>
    </source>
</evidence>
<dbReference type="FunFam" id="3.40.50.20:FF:000001">
    <property type="entry name" value="Carbamoyl-phosphate synthase large chain"/>
    <property type="match status" value="2"/>
</dbReference>
<dbReference type="PROSITE" id="PS00866">
    <property type="entry name" value="CPSASE_1"/>
    <property type="match status" value="1"/>
</dbReference>
<dbReference type="Pfam" id="PF02787">
    <property type="entry name" value="CPSase_L_D3"/>
    <property type="match status" value="1"/>
</dbReference>
<dbReference type="FunFam" id="3.30.470.20:FF:000026">
    <property type="entry name" value="Carbamoyl-phosphate synthase large chain"/>
    <property type="match status" value="1"/>
</dbReference>
<evidence type="ECO:0000256" key="4">
    <source>
        <dbReference type="ARBA" id="ARBA00022598"/>
    </source>
</evidence>
<dbReference type="InterPro" id="IPR005483">
    <property type="entry name" value="CPSase_dom"/>
</dbReference>
<evidence type="ECO:0000256" key="12">
    <source>
        <dbReference type="ARBA" id="ARBA00023211"/>
    </source>
</evidence>
<keyword evidence="6" id="KW-0479">Metal-binding</keyword>
<dbReference type="Gene3D" id="3.30.1490.20">
    <property type="entry name" value="ATP-grasp fold, A domain"/>
    <property type="match status" value="1"/>
</dbReference>
<feature type="domain" description="ATP-grasp" evidence="16">
    <location>
        <begin position="126"/>
        <end position="318"/>
    </location>
</feature>
<dbReference type="InterPro" id="IPR005480">
    <property type="entry name" value="CPSase_lsu_oligo"/>
</dbReference>
<evidence type="ECO:0000256" key="6">
    <source>
        <dbReference type="ARBA" id="ARBA00022723"/>
    </source>
</evidence>
<dbReference type="SMART" id="SM01096">
    <property type="entry name" value="CPSase_L_D3"/>
    <property type="match status" value="1"/>
</dbReference>
<dbReference type="FunFam" id="3.30.470.20:FF:000007">
    <property type="entry name" value="Carbamoyl-phosphate synthase large chain"/>
    <property type="match status" value="1"/>
</dbReference>
<reference evidence="17 18" key="1">
    <citation type="submission" date="2017-02" db="EMBL/GenBank/DDBJ databases">
        <title>Complete Genome of Candidatus Carsonella ruddii strain BC, a Nutritional Endosymbiont of Bactericera cockerelli.</title>
        <authorList>
            <person name="Riley A.B."/>
            <person name="Kim D.H."/>
            <person name="Hansen A.K."/>
        </authorList>
    </citation>
    <scope>NUCLEOTIDE SEQUENCE [LARGE SCALE GENOMIC DNA]</scope>
    <source>
        <strain evidence="17 18">BC</strain>
    </source>
</reference>
<dbReference type="NCBIfam" id="NF003671">
    <property type="entry name" value="PRK05294.1"/>
    <property type="match status" value="1"/>
</dbReference>
<comment type="similarity">
    <text evidence="2">Belongs to the CarB family.</text>
</comment>
<dbReference type="Proteomes" id="UP000189666">
    <property type="component" value="Chromosome"/>
</dbReference>
<dbReference type="InterPro" id="IPR036897">
    <property type="entry name" value="CarbamoylP_synth_lsu_oligo_sf"/>
</dbReference>
<evidence type="ECO:0000256" key="7">
    <source>
        <dbReference type="ARBA" id="ARBA00022737"/>
    </source>
</evidence>
<protein>
    <submittedName>
        <fullName evidence="17">Carbamoyl-phosphate synthase large chain</fullName>
        <ecNumber evidence="17">6.3.5.5</ecNumber>
    </submittedName>
</protein>
<dbReference type="GO" id="GO:0046872">
    <property type="term" value="F:metal ion binding"/>
    <property type="evidence" value="ECO:0007669"/>
    <property type="project" value="UniProtKB-KW"/>
</dbReference>
<dbReference type="PANTHER" id="PTHR11405:SF53">
    <property type="entry name" value="CARBAMOYL-PHOSPHATE SYNTHASE [AMMONIA], MITOCHONDRIAL"/>
    <property type="match status" value="1"/>
</dbReference>
<proteinExistence type="inferred from homology"/>
<keyword evidence="11" id="KW-0665">Pyrimidine biosynthesis</keyword>
<dbReference type="Pfam" id="PF25596">
    <property type="entry name" value="CPSase_L_D1"/>
    <property type="match status" value="2"/>
</dbReference>
<keyword evidence="8 15" id="KW-0547">Nucleotide-binding</keyword>
<evidence type="ECO:0000256" key="13">
    <source>
        <dbReference type="ARBA" id="ARBA00047359"/>
    </source>
</evidence>
<evidence type="ECO:0000256" key="11">
    <source>
        <dbReference type="ARBA" id="ARBA00022975"/>
    </source>
</evidence>
<dbReference type="Gene3D" id="3.40.50.20">
    <property type="match status" value="2"/>
</dbReference>
<dbReference type="GO" id="GO:0005524">
    <property type="term" value="F:ATP binding"/>
    <property type="evidence" value="ECO:0007669"/>
    <property type="project" value="UniProtKB-UniRule"/>
</dbReference>
<keyword evidence="3" id="KW-0055">Arginine biosynthesis</keyword>
<gene>
    <name evidence="17" type="ORF">BW244_0082</name>
</gene>
<dbReference type="InterPro" id="IPR016185">
    <property type="entry name" value="PreATP-grasp_dom_sf"/>
</dbReference>
<dbReference type="Gene3D" id="1.10.1030.10">
    <property type="entry name" value="Carbamoyl-phosphate synthetase, large subunit oligomerisation domain"/>
    <property type="match status" value="1"/>
</dbReference>
<evidence type="ECO:0000256" key="10">
    <source>
        <dbReference type="ARBA" id="ARBA00022842"/>
    </source>
</evidence>
<dbReference type="Pfam" id="PF02786">
    <property type="entry name" value="CPSase_L_D2"/>
    <property type="match status" value="2"/>
</dbReference>
<dbReference type="SUPFAM" id="SSF56059">
    <property type="entry name" value="Glutathione synthetase ATP-binding domain-like"/>
    <property type="match status" value="2"/>
</dbReference>
<keyword evidence="5" id="KW-0028">Amino-acid biosynthesis</keyword>
<keyword evidence="4 17" id="KW-0436">Ligase</keyword>
<evidence type="ECO:0000256" key="3">
    <source>
        <dbReference type="ARBA" id="ARBA00022571"/>
    </source>
</evidence>